<gene>
    <name evidence="2" type="primary">Dmoj\GI26769</name>
    <name evidence="2" type="ORF">Dmoj_GI26769</name>
</gene>
<name>A0A0Q9XD02_DROMO</name>
<feature type="compositionally biased region" description="Basic and acidic residues" evidence="1">
    <location>
        <begin position="38"/>
        <end position="53"/>
    </location>
</feature>
<protein>
    <submittedName>
        <fullName evidence="2">Uncharacterized protein</fullName>
    </submittedName>
</protein>
<dbReference type="AlphaFoldDB" id="A0A0Q9XD02"/>
<evidence type="ECO:0000313" key="2">
    <source>
        <dbReference type="EMBL" id="KRG06464.1"/>
    </source>
</evidence>
<reference evidence="2 3" key="1">
    <citation type="journal article" date="2007" name="Nature">
        <title>Evolution of genes and genomes on the Drosophila phylogeny.</title>
        <authorList>
            <consortium name="Drosophila 12 Genomes Consortium"/>
            <person name="Clark A.G."/>
            <person name="Eisen M.B."/>
            <person name="Smith D.R."/>
            <person name="Bergman C.M."/>
            <person name="Oliver B."/>
            <person name="Markow T.A."/>
            <person name="Kaufman T.C."/>
            <person name="Kellis M."/>
            <person name="Gelbart W."/>
            <person name="Iyer V.N."/>
            <person name="Pollard D.A."/>
            <person name="Sackton T.B."/>
            <person name="Larracuente A.M."/>
            <person name="Singh N.D."/>
            <person name="Abad J.P."/>
            <person name="Abt D.N."/>
            <person name="Adryan B."/>
            <person name="Aguade M."/>
            <person name="Akashi H."/>
            <person name="Anderson W.W."/>
            <person name="Aquadro C.F."/>
            <person name="Ardell D.H."/>
            <person name="Arguello R."/>
            <person name="Artieri C.G."/>
            <person name="Barbash D.A."/>
            <person name="Barker D."/>
            <person name="Barsanti P."/>
            <person name="Batterham P."/>
            <person name="Batzoglou S."/>
            <person name="Begun D."/>
            <person name="Bhutkar A."/>
            <person name="Blanco E."/>
            <person name="Bosak S.A."/>
            <person name="Bradley R.K."/>
            <person name="Brand A.D."/>
            <person name="Brent M.R."/>
            <person name="Brooks A.N."/>
            <person name="Brown R.H."/>
            <person name="Butlin R.K."/>
            <person name="Caggese C."/>
            <person name="Calvi B.R."/>
            <person name="Bernardo de Carvalho A."/>
            <person name="Caspi A."/>
            <person name="Castrezana S."/>
            <person name="Celniker S.E."/>
            <person name="Chang J.L."/>
            <person name="Chapple C."/>
            <person name="Chatterji S."/>
            <person name="Chinwalla A."/>
            <person name="Civetta A."/>
            <person name="Clifton S.W."/>
            <person name="Comeron J.M."/>
            <person name="Costello J.C."/>
            <person name="Coyne J.A."/>
            <person name="Daub J."/>
            <person name="David R.G."/>
            <person name="Delcher A.L."/>
            <person name="Delehaunty K."/>
            <person name="Do C.B."/>
            <person name="Ebling H."/>
            <person name="Edwards K."/>
            <person name="Eickbush T."/>
            <person name="Evans J.D."/>
            <person name="Filipski A."/>
            <person name="Findeiss S."/>
            <person name="Freyhult E."/>
            <person name="Fulton L."/>
            <person name="Fulton R."/>
            <person name="Garcia A.C."/>
            <person name="Gardiner A."/>
            <person name="Garfield D.A."/>
            <person name="Garvin B.E."/>
            <person name="Gibson G."/>
            <person name="Gilbert D."/>
            <person name="Gnerre S."/>
            <person name="Godfrey J."/>
            <person name="Good R."/>
            <person name="Gotea V."/>
            <person name="Gravely B."/>
            <person name="Greenberg A.J."/>
            <person name="Griffiths-Jones S."/>
            <person name="Gross S."/>
            <person name="Guigo R."/>
            <person name="Gustafson E.A."/>
            <person name="Haerty W."/>
            <person name="Hahn M.W."/>
            <person name="Halligan D.L."/>
            <person name="Halpern A.L."/>
            <person name="Halter G.M."/>
            <person name="Han M.V."/>
            <person name="Heger A."/>
            <person name="Hillier L."/>
            <person name="Hinrichs A.S."/>
            <person name="Holmes I."/>
            <person name="Hoskins R.A."/>
            <person name="Hubisz M.J."/>
            <person name="Hultmark D."/>
            <person name="Huntley M.A."/>
            <person name="Jaffe D.B."/>
            <person name="Jagadeeshan S."/>
            <person name="Jeck W.R."/>
            <person name="Johnson J."/>
            <person name="Jones C.D."/>
            <person name="Jordan W.C."/>
            <person name="Karpen G.H."/>
            <person name="Kataoka E."/>
            <person name="Keightley P.D."/>
            <person name="Kheradpour P."/>
            <person name="Kirkness E.F."/>
            <person name="Koerich L.B."/>
            <person name="Kristiansen K."/>
            <person name="Kudrna D."/>
            <person name="Kulathinal R.J."/>
            <person name="Kumar S."/>
            <person name="Kwok R."/>
            <person name="Lander E."/>
            <person name="Langley C.H."/>
            <person name="Lapoint R."/>
            <person name="Lazzaro B.P."/>
            <person name="Lee S.J."/>
            <person name="Levesque L."/>
            <person name="Li R."/>
            <person name="Lin C.F."/>
            <person name="Lin M.F."/>
            <person name="Lindblad-Toh K."/>
            <person name="Llopart A."/>
            <person name="Long M."/>
            <person name="Low L."/>
            <person name="Lozovsky E."/>
            <person name="Lu J."/>
            <person name="Luo M."/>
            <person name="Machado C.A."/>
            <person name="Makalowski W."/>
            <person name="Marzo M."/>
            <person name="Matsuda M."/>
            <person name="Matzkin L."/>
            <person name="McAllister B."/>
            <person name="McBride C.S."/>
            <person name="McKernan B."/>
            <person name="McKernan K."/>
            <person name="Mendez-Lago M."/>
            <person name="Minx P."/>
            <person name="Mollenhauer M.U."/>
            <person name="Montooth K."/>
            <person name="Mount S.M."/>
            <person name="Mu X."/>
            <person name="Myers E."/>
            <person name="Negre B."/>
            <person name="Newfeld S."/>
            <person name="Nielsen R."/>
            <person name="Noor M.A."/>
            <person name="O'Grady P."/>
            <person name="Pachter L."/>
            <person name="Papaceit M."/>
            <person name="Parisi M.J."/>
            <person name="Parisi M."/>
            <person name="Parts L."/>
            <person name="Pedersen J.S."/>
            <person name="Pesole G."/>
            <person name="Phillippy A.M."/>
            <person name="Ponting C.P."/>
            <person name="Pop M."/>
            <person name="Porcelli D."/>
            <person name="Powell J.R."/>
            <person name="Prohaska S."/>
            <person name="Pruitt K."/>
            <person name="Puig M."/>
            <person name="Quesneville H."/>
            <person name="Ram K.R."/>
            <person name="Rand D."/>
            <person name="Rasmussen M.D."/>
            <person name="Reed L.K."/>
            <person name="Reenan R."/>
            <person name="Reily A."/>
            <person name="Remington K.A."/>
            <person name="Rieger T.T."/>
            <person name="Ritchie M.G."/>
            <person name="Robin C."/>
            <person name="Rogers Y.H."/>
            <person name="Rohde C."/>
            <person name="Rozas J."/>
            <person name="Rubenfield M.J."/>
            <person name="Ruiz A."/>
            <person name="Russo S."/>
            <person name="Salzberg S.L."/>
            <person name="Sanchez-Gracia A."/>
            <person name="Saranga D.J."/>
            <person name="Sato H."/>
            <person name="Schaeffer S.W."/>
            <person name="Schatz M.C."/>
            <person name="Schlenke T."/>
            <person name="Schwartz R."/>
            <person name="Segarra C."/>
            <person name="Singh R.S."/>
            <person name="Sirot L."/>
            <person name="Sirota M."/>
            <person name="Sisneros N.B."/>
            <person name="Smith C.D."/>
            <person name="Smith T.F."/>
            <person name="Spieth J."/>
            <person name="Stage D.E."/>
            <person name="Stark A."/>
            <person name="Stephan W."/>
            <person name="Strausberg R.L."/>
            <person name="Strempel S."/>
            <person name="Sturgill D."/>
            <person name="Sutton G."/>
            <person name="Sutton G.G."/>
            <person name="Tao W."/>
            <person name="Teichmann S."/>
            <person name="Tobari Y.N."/>
            <person name="Tomimura Y."/>
            <person name="Tsolas J.M."/>
            <person name="Valente V.L."/>
            <person name="Venter E."/>
            <person name="Venter J.C."/>
            <person name="Vicario S."/>
            <person name="Vieira F.G."/>
            <person name="Vilella A.J."/>
            <person name="Villasante A."/>
            <person name="Walenz B."/>
            <person name="Wang J."/>
            <person name="Wasserman M."/>
            <person name="Watts T."/>
            <person name="Wilson D."/>
            <person name="Wilson R.K."/>
            <person name="Wing R.A."/>
            <person name="Wolfner M.F."/>
            <person name="Wong A."/>
            <person name="Wong G.K."/>
            <person name="Wu C.I."/>
            <person name="Wu G."/>
            <person name="Yamamoto D."/>
            <person name="Yang H.P."/>
            <person name="Yang S.P."/>
            <person name="Yorke J.A."/>
            <person name="Yoshida K."/>
            <person name="Zdobnov E."/>
            <person name="Zhang P."/>
            <person name="Zhang Y."/>
            <person name="Zimin A.V."/>
            <person name="Baldwin J."/>
            <person name="Abdouelleil A."/>
            <person name="Abdulkadir J."/>
            <person name="Abebe A."/>
            <person name="Abera B."/>
            <person name="Abreu J."/>
            <person name="Acer S.C."/>
            <person name="Aftuck L."/>
            <person name="Alexander A."/>
            <person name="An P."/>
            <person name="Anderson E."/>
            <person name="Anderson S."/>
            <person name="Arachi H."/>
            <person name="Azer M."/>
            <person name="Bachantsang P."/>
            <person name="Barry A."/>
            <person name="Bayul T."/>
            <person name="Berlin A."/>
            <person name="Bessette D."/>
            <person name="Bloom T."/>
            <person name="Blye J."/>
            <person name="Boguslavskiy L."/>
            <person name="Bonnet C."/>
            <person name="Boukhgalter B."/>
            <person name="Bourzgui I."/>
            <person name="Brown A."/>
            <person name="Cahill P."/>
            <person name="Channer S."/>
            <person name="Cheshatsang Y."/>
            <person name="Chuda L."/>
            <person name="Citroen M."/>
            <person name="Collymore A."/>
            <person name="Cooke P."/>
            <person name="Costello M."/>
            <person name="D'Aco K."/>
            <person name="Daza R."/>
            <person name="De Haan G."/>
            <person name="DeGray S."/>
            <person name="DeMaso C."/>
            <person name="Dhargay N."/>
            <person name="Dooley K."/>
            <person name="Dooley E."/>
            <person name="Doricent M."/>
            <person name="Dorje P."/>
            <person name="Dorjee K."/>
            <person name="Dupes A."/>
            <person name="Elong R."/>
            <person name="Falk J."/>
            <person name="Farina A."/>
            <person name="Faro S."/>
            <person name="Ferguson D."/>
            <person name="Fisher S."/>
            <person name="Foley C.D."/>
            <person name="Franke A."/>
            <person name="Friedrich D."/>
            <person name="Gadbois L."/>
            <person name="Gearin G."/>
            <person name="Gearin C.R."/>
            <person name="Giannoukos G."/>
            <person name="Goode T."/>
            <person name="Graham J."/>
            <person name="Grandbois E."/>
            <person name="Grewal S."/>
            <person name="Gyaltsen K."/>
            <person name="Hafez N."/>
            <person name="Hagos B."/>
            <person name="Hall J."/>
            <person name="Henson C."/>
            <person name="Hollinger A."/>
            <person name="Honan T."/>
            <person name="Huard M.D."/>
            <person name="Hughes L."/>
            <person name="Hurhula B."/>
            <person name="Husby M.E."/>
            <person name="Kamat A."/>
            <person name="Kanga B."/>
            <person name="Kashin S."/>
            <person name="Khazanovich D."/>
            <person name="Kisner P."/>
            <person name="Lance K."/>
            <person name="Lara M."/>
            <person name="Lee W."/>
            <person name="Lennon N."/>
            <person name="Letendre F."/>
            <person name="LeVine R."/>
            <person name="Lipovsky A."/>
            <person name="Liu X."/>
            <person name="Liu J."/>
            <person name="Liu S."/>
            <person name="Lokyitsang T."/>
            <person name="Lokyitsang Y."/>
            <person name="Lubonja R."/>
            <person name="Lui A."/>
            <person name="MacDonald P."/>
            <person name="Magnisalis V."/>
            <person name="Maru K."/>
            <person name="Matthews C."/>
            <person name="McCusker W."/>
            <person name="McDonough S."/>
            <person name="Mehta T."/>
            <person name="Meldrim J."/>
            <person name="Meneus L."/>
            <person name="Mihai O."/>
            <person name="Mihalev A."/>
            <person name="Mihova T."/>
            <person name="Mittelman R."/>
            <person name="Mlenga V."/>
            <person name="Montmayeur A."/>
            <person name="Mulrain L."/>
            <person name="Navidi A."/>
            <person name="Naylor J."/>
            <person name="Negash T."/>
            <person name="Nguyen T."/>
            <person name="Nguyen N."/>
            <person name="Nicol R."/>
            <person name="Norbu C."/>
            <person name="Norbu N."/>
            <person name="Novod N."/>
            <person name="O'Neill B."/>
            <person name="Osman S."/>
            <person name="Markiewicz E."/>
            <person name="Oyono O.L."/>
            <person name="Patti C."/>
            <person name="Phunkhang P."/>
            <person name="Pierre F."/>
            <person name="Priest M."/>
            <person name="Raghuraman S."/>
            <person name="Rege F."/>
            <person name="Reyes R."/>
            <person name="Rise C."/>
            <person name="Rogov P."/>
            <person name="Ross K."/>
            <person name="Ryan E."/>
            <person name="Settipalli S."/>
            <person name="Shea T."/>
            <person name="Sherpa N."/>
            <person name="Shi L."/>
            <person name="Shih D."/>
            <person name="Sparrow T."/>
            <person name="Spaulding J."/>
            <person name="Stalker J."/>
            <person name="Stange-Thomann N."/>
            <person name="Stavropoulos S."/>
            <person name="Stone C."/>
            <person name="Strader C."/>
            <person name="Tesfaye S."/>
            <person name="Thomson T."/>
            <person name="Thoulutsang Y."/>
            <person name="Thoulutsang D."/>
            <person name="Topham K."/>
            <person name="Topping I."/>
            <person name="Tsamla T."/>
            <person name="Vassiliev H."/>
            <person name="Vo A."/>
            <person name="Wangchuk T."/>
            <person name="Wangdi T."/>
            <person name="Weiand M."/>
            <person name="Wilkinson J."/>
            <person name="Wilson A."/>
            <person name="Yadav S."/>
            <person name="Young G."/>
            <person name="Yu Q."/>
            <person name="Zembek L."/>
            <person name="Zhong D."/>
            <person name="Zimmer A."/>
            <person name="Zwirko Z."/>
            <person name="Jaffe D.B."/>
            <person name="Alvarez P."/>
            <person name="Brockman W."/>
            <person name="Butler J."/>
            <person name="Chin C."/>
            <person name="Gnerre S."/>
            <person name="Grabherr M."/>
            <person name="Kleber M."/>
            <person name="Mauceli E."/>
            <person name="MacCallum I."/>
        </authorList>
    </citation>
    <scope>NUCLEOTIDE SEQUENCE [LARGE SCALE GENOMIC DNA]</scope>
    <source>
        <strain evidence="3">Tucson 15081-1352.22</strain>
    </source>
</reference>
<feature type="compositionally biased region" description="Polar residues" evidence="1">
    <location>
        <begin position="27"/>
        <end position="37"/>
    </location>
</feature>
<organism evidence="2 3">
    <name type="scientific">Drosophila mojavensis</name>
    <name type="common">Fruit fly</name>
    <dbReference type="NCBI Taxonomy" id="7230"/>
    <lineage>
        <taxon>Eukaryota</taxon>
        <taxon>Metazoa</taxon>
        <taxon>Ecdysozoa</taxon>
        <taxon>Arthropoda</taxon>
        <taxon>Hexapoda</taxon>
        <taxon>Insecta</taxon>
        <taxon>Pterygota</taxon>
        <taxon>Neoptera</taxon>
        <taxon>Endopterygota</taxon>
        <taxon>Diptera</taxon>
        <taxon>Brachycera</taxon>
        <taxon>Muscomorpha</taxon>
        <taxon>Ephydroidea</taxon>
        <taxon>Drosophilidae</taxon>
        <taxon>Drosophila</taxon>
    </lineage>
</organism>
<accession>A0A0Q9XD02</accession>
<dbReference type="KEGG" id="dmo:Dmoj_GI26769"/>
<dbReference type="InParanoid" id="A0A0Q9XD02"/>
<dbReference type="Proteomes" id="UP000009192">
    <property type="component" value="Unassembled WGS sequence"/>
</dbReference>
<evidence type="ECO:0000256" key="1">
    <source>
        <dbReference type="SAM" id="MobiDB-lite"/>
    </source>
</evidence>
<sequence>MPGSERKCAAGQVPKQRGCGFDNIISTAQQLPQTGQRRTAEGRSLELGGRETESTSMESFTATSRTYFNNIHQSYEFCTPTRKAMMKFLLPLMMTISGSNTFARNDKLSNSEVVRWPYANYYCMAGLAGLTGFATHHCRPRFYLS</sequence>
<evidence type="ECO:0000313" key="3">
    <source>
        <dbReference type="Proteomes" id="UP000009192"/>
    </source>
</evidence>
<feature type="region of interest" description="Disordered" evidence="1">
    <location>
        <begin position="27"/>
        <end position="58"/>
    </location>
</feature>
<keyword evidence="3" id="KW-1185">Reference proteome</keyword>
<dbReference type="EMBL" id="CH933809">
    <property type="protein sequence ID" value="KRG06464.1"/>
    <property type="molecule type" value="Genomic_DNA"/>
</dbReference>
<proteinExistence type="predicted"/>